<dbReference type="PROSITE" id="PS50181">
    <property type="entry name" value="FBOX"/>
    <property type="match status" value="1"/>
</dbReference>
<dbReference type="SUPFAM" id="SSF81383">
    <property type="entry name" value="F-box domain"/>
    <property type="match status" value="1"/>
</dbReference>
<gene>
    <name evidence="5" type="ORF">OTU49_003178</name>
</gene>
<protein>
    <recommendedName>
        <fullName evidence="4">F-box domain-containing protein</fullName>
    </recommendedName>
</protein>
<comment type="similarity">
    <text evidence="2">Belongs to the FBXO31 family.</text>
</comment>
<dbReference type="EMBL" id="JARKIK010000035">
    <property type="protein sequence ID" value="KAK8739749.1"/>
    <property type="molecule type" value="Genomic_DNA"/>
</dbReference>
<proteinExistence type="inferred from homology"/>
<feature type="domain" description="F-box" evidence="4">
    <location>
        <begin position="3"/>
        <end position="49"/>
    </location>
</feature>
<name>A0AAW0XH94_CHEQU</name>
<dbReference type="AlphaFoldDB" id="A0AAW0XH94"/>
<dbReference type="InterPro" id="IPR045048">
    <property type="entry name" value="FBXO31/39"/>
</dbReference>
<dbReference type="Pfam" id="PF12937">
    <property type="entry name" value="F-box-like"/>
    <property type="match status" value="1"/>
</dbReference>
<dbReference type="Pfam" id="PF12014">
    <property type="entry name" value="Cyclin_D1_bind"/>
    <property type="match status" value="1"/>
</dbReference>
<evidence type="ECO:0000256" key="3">
    <source>
        <dbReference type="ARBA" id="ARBA00022786"/>
    </source>
</evidence>
<evidence type="ECO:0000313" key="6">
    <source>
        <dbReference type="Proteomes" id="UP001445076"/>
    </source>
</evidence>
<accession>A0AAW0XH94</accession>
<keyword evidence="6" id="KW-1185">Reference proteome</keyword>
<dbReference type="PANTHER" id="PTHR10706">
    <property type="entry name" value="F-BOX FAMILY PROTEIN"/>
    <property type="match status" value="1"/>
</dbReference>
<comment type="pathway">
    <text evidence="1">Protein modification; protein ubiquitination.</text>
</comment>
<reference evidence="5 6" key="1">
    <citation type="journal article" date="2024" name="BMC Genomics">
        <title>Genome assembly of redclaw crayfish (Cherax quadricarinatus) provides insights into its immune adaptation and hypoxia tolerance.</title>
        <authorList>
            <person name="Liu Z."/>
            <person name="Zheng J."/>
            <person name="Li H."/>
            <person name="Fang K."/>
            <person name="Wang S."/>
            <person name="He J."/>
            <person name="Zhou D."/>
            <person name="Weng S."/>
            <person name="Chi M."/>
            <person name="Gu Z."/>
            <person name="He J."/>
            <person name="Li F."/>
            <person name="Wang M."/>
        </authorList>
    </citation>
    <scope>NUCLEOTIDE SEQUENCE [LARGE SCALE GENOMIC DNA]</scope>
    <source>
        <strain evidence="5">ZL_2023a</strain>
    </source>
</reference>
<dbReference type="InterPro" id="IPR036047">
    <property type="entry name" value="F-box-like_dom_sf"/>
</dbReference>
<evidence type="ECO:0000259" key="4">
    <source>
        <dbReference type="PROSITE" id="PS50181"/>
    </source>
</evidence>
<organism evidence="5 6">
    <name type="scientific">Cherax quadricarinatus</name>
    <name type="common">Australian red claw crayfish</name>
    <dbReference type="NCBI Taxonomy" id="27406"/>
    <lineage>
        <taxon>Eukaryota</taxon>
        <taxon>Metazoa</taxon>
        <taxon>Ecdysozoa</taxon>
        <taxon>Arthropoda</taxon>
        <taxon>Crustacea</taxon>
        <taxon>Multicrustacea</taxon>
        <taxon>Malacostraca</taxon>
        <taxon>Eumalacostraca</taxon>
        <taxon>Eucarida</taxon>
        <taxon>Decapoda</taxon>
        <taxon>Pleocyemata</taxon>
        <taxon>Astacidea</taxon>
        <taxon>Parastacoidea</taxon>
        <taxon>Parastacidae</taxon>
        <taxon>Cherax</taxon>
    </lineage>
</organism>
<evidence type="ECO:0000256" key="2">
    <source>
        <dbReference type="ARBA" id="ARBA00010611"/>
    </source>
</evidence>
<dbReference type="InterPro" id="IPR001810">
    <property type="entry name" value="F-box_dom"/>
</dbReference>
<dbReference type="Gene3D" id="1.20.1280.50">
    <property type="match status" value="1"/>
</dbReference>
<dbReference type="Proteomes" id="UP001445076">
    <property type="component" value="Unassembled WGS sequence"/>
</dbReference>
<dbReference type="PANTHER" id="PTHR10706:SF130">
    <property type="entry name" value="F-BOX ONLY PROTEIN 31"/>
    <property type="match status" value="1"/>
</dbReference>
<evidence type="ECO:0000313" key="5">
    <source>
        <dbReference type="EMBL" id="KAK8739749.1"/>
    </source>
</evidence>
<comment type="caution">
    <text evidence="5">The sequence shown here is derived from an EMBL/GenBank/DDBJ whole genome shotgun (WGS) entry which is preliminary data.</text>
</comment>
<sequence>MSSCCLTELPREVLVFILRWCKARDLAALASTCSLFHQLTSDEHLWKYLCWRDFSIDQPELGPIDKYRKLYTNLLHRYGYMLGVYQSQVAPCCGLVEIRYKAGSLEGVHWEPSLEQNILAPLNESIVFTIDGNEEPPKCLCIPHIYPHTCTLEIDKRKGVVTQYCSNSGMHVQKIGDHFGFNTLDLRVEPRKIYLTFLNEVIGGLSHMPLILPTPSDVPDALKAKDGSIPEHIMTPGLFQGTYGSHGLELILFRYKDENEIHGHKVTGDTNVYAGKISVKILLKYPMKLSVEIQGSISALKDVQPKISHTSSELCEQVFILPADCHKASNTPLPERCKARFHGFGQVAFLWFQNPHFVPVQVIVFNNDLLGVLWLELEKFSLYSRIKKEFTSNILQVDQSVV</sequence>
<keyword evidence="3" id="KW-0833">Ubl conjugation pathway</keyword>
<evidence type="ECO:0000256" key="1">
    <source>
        <dbReference type="ARBA" id="ARBA00004906"/>
    </source>
</evidence>